<keyword evidence="3" id="KW-0949">S-adenosyl-L-methionine</keyword>
<keyword evidence="7" id="KW-1185">Reference proteome</keyword>
<reference evidence="6 7" key="1">
    <citation type="journal article" date="2018" name="Mol. Ecol.">
        <title>The obligate alkalophilic soda-lake fungus Sodiomyces alkalinus has shifted to a protein diet.</title>
        <authorList>
            <person name="Grum-Grzhimaylo A.A."/>
            <person name="Falkoski D.L."/>
            <person name="van den Heuvel J."/>
            <person name="Valero-Jimenez C.A."/>
            <person name="Min B."/>
            <person name="Choi I.G."/>
            <person name="Lipzen A."/>
            <person name="Daum C.G."/>
            <person name="Aanen D.K."/>
            <person name="Tsang A."/>
            <person name="Henrissat B."/>
            <person name="Bilanenko E.N."/>
            <person name="de Vries R.P."/>
            <person name="van Kan J.A.L."/>
            <person name="Grigoriev I.V."/>
            <person name="Debets A.J.M."/>
        </authorList>
    </citation>
    <scope>NUCLEOTIDE SEQUENCE [LARGE SCALE GENOMIC DNA]</scope>
    <source>
        <strain evidence="6 7">F11</strain>
    </source>
</reference>
<feature type="domain" description="O-methyltransferase dimerisation" evidence="5">
    <location>
        <begin position="94"/>
        <end position="154"/>
    </location>
</feature>
<dbReference type="Pfam" id="PF00891">
    <property type="entry name" value="Methyltransf_2"/>
    <property type="match status" value="1"/>
</dbReference>
<keyword evidence="2 6" id="KW-0808">Transferase</keyword>
<evidence type="ECO:0000256" key="1">
    <source>
        <dbReference type="ARBA" id="ARBA00022603"/>
    </source>
</evidence>
<dbReference type="GeneID" id="39581589"/>
<dbReference type="InterPro" id="IPR016461">
    <property type="entry name" value="COMT-like"/>
</dbReference>
<evidence type="ECO:0000259" key="4">
    <source>
        <dbReference type="Pfam" id="PF00891"/>
    </source>
</evidence>
<sequence>MAIQKSNRNGAAPTTDLVTLADNIASQTKAIAQYLEANNVEPPSFSPASSQLPNTAEYVALYNSLKTSLQDLERLVDGPKRWLRSFVCQGNDLAALQVAFELDFFGLVPAAEEISMGDLAAAAGLDADRTARVLRMLTTHRIFQEPRAGFVAHSATSLVVHNDEDLKCAGAYTSASPSTTDCLRASPYESDSIHSPFNTRHGVPMFRYYAERPREAARFAKAMTGVAKLDRPITELRDFFPWETLSGTVVDVGGGNGHISRALALDFPHLNFIVQDGSPEMLAQGQKMLPPALQGRIKYMQYDFFSPQPLRDVAAFIIRQCTHNWCDRDVVNIFRAFVPGLEGSKPGTPLLINEAVLPELGAWPAHEERLLRQMDILMLIGLGAKQRTRAEFEDLLKQADPRYEVKSVSVDGALGLLEVHLNH</sequence>
<dbReference type="InterPro" id="IPR036390">
    <property type="entry name" value="WH_DNA-bd_sf"/>
</dbReference>
<evidence type="ECO:0000256" key="2">
    <source>
        <dbReference type="ARBA" id="ARBA00022679"/>
    </source>
</evidence>
<dbReference type="AlphaFoldDB" id="A0A3N2Q2E2"/>
<dbReference type="Gene3D" id="1.10.10.10">
    <property type="entry name" value="Winged helix-like DNA-binding domain superfamily/Winged helix DNA-binding domain"/>
    <property type="match status" value="1"/>
</dbReference>
<dbReference type="PANTHER" id="PTHR43712">
    <property type="entry name" value="PUTATIVE (AFU_ORTHOLOGUE AFUA_4G14580)-RELATED"/>
    <property type="match status" value="1"/>
</dbReference>
<dbReference type="SUPFAM" id="SSF46785">
    <property type="entry name" value="Winged helix' DNA-binding domain"/>
    <property type="match status" value="1"/>
</dbReference>
<dbReference type="InterPro" id="IPR001077">
    <property type="entry name" value="COMT_C"/>
</dbReference>
<evidence type="ECO:0000313" key="7">
    <source>
        <dbReference type="Proteomes" id="UP000272025"/>
    </source>
</evidence>
<evidence type="ECO:0000256" key="3">
    <source>
        <dbReference type="ARBA" id="ARBA00022691"/>
    </source>
</evidence>
<feature type="domain" description="O-methyltransferase C-terminal" evidence="4">
    <location>
        <begin position="195"/>
        <end position="399"/>
    </location>
</feature>
<evidence type="ECO:0000313" key="6">
    <source>
        <dbReference type="EMBL" id="ROT40785.1"/>
    </source>
</evidence>
<evidence type="ECO:0000259" key="5">
    <source>
        <dbReference type="Pfam" id="PF08100"/>
    </source>
</evidence>
<keyword evidence="1 6" id="KW-0489">Methyltransferase</keyword>
<dbReference type="STRING" id="1314773.A0A3N2Q2E2"/>
<dbReference type="InterPro" id="IPR029063">
    <property type="entry name" value="SAM-dependent_MTases_sf"/>
</dbReference>
<dbReference type="CDD" id="cd02440">
    <property type="entry name" value="AdoMet_MTases"/>
    <property type="match status" value="1"/>
</dbReference>
<dbReference type="SUPFAM" id="SSF53335">
    <property type="entry name" value="S-adenosyl-L-methionine-dependent methyltransferases"/>
    <property type="match status" value="1"/>
</dbReference>
<dbReference type="OrthoDB" id="1606438at2759"/>
<dbReference type="InterPro" id="IPR012967">
    <property type="entry name" value="COMT_dimerisation"/>
</dbReference>
<dbReference type="PROSITE" id="PS51683">
    <property type="entry name" value="SAM_OMT_II"/>
    <property type="match status" value="1"/>
</dbReference>
<dbReference type="InterPro" id="IPR036388">
    <property type="entry name" value="WH-like_DNA-bd_sf"/>
</dbReference>
<dbReference type="EMBL" id="ML119052">
    <property type="protein sequence ID" value="ROT40785.1"/>
    <property type="molecule type" value="Genomic_DNA"/>
</dbReference>
<organism evidence="6 7">
    <name type="scientific">Sodiomyces alkalinus (strain CBS 110278 / VKM F-3762 / F11)</name>
    <name type="common">Alkaliphilic filamentous fungus</name>
    <dbReference type="NCBI Taxonomy" id="1314773"/>
    <lineage>
        <taxon>Eukaryota</taxon>
        <taxon>Fungi</taxon>
        <taxon>Dikarya</taxon>
        <taxon>Ascomycota</taxon>
        <taxon>Pezizomycotina</taxon>
        <taxon>Sordariomycetes</taxon>
        <taxon>Hypocreomycetidae</taxon>
        <taxon>Glomerellales</taxon>
        <taxon>Plectosphaerellaceae</taxon>
        <taxon>Sodiomyces</taxon>
    </lineage>
</organism>
<protein>
    <submittedName>
        <fullName evidence="6">O-methyltransferase</fullName>
    </submittedName>
</protein>
<gene>
    <name evidence="6" type="ORF">SODALDRAFT_343064</name>
</gene>
<dbReference type="GO" id="GO:0008171">
    <property type="term" value="F:O-methyltransferase activity"/>
    <property type="evidence" value="ECO:0007669"/>
    <property type="project" value="InterPro"/>
</dbReference>
<dbReference type="Gene3D" id="3.40.50.150">
    <property type="entry name" value="Vaccinia Virus protein VP39"/>
    <property type="match status" value="1"/>
</dbReference>
<dbReference type="RefSeq" id="XP_028468591.1">
    <property type="nucleotide sequence ID" value="XM_028613111.1"/>
</dbReference>
<dbReference type="Proteomes" id="UP000272025">
    <property type="component" value="Unassembled WGS sequence"/>
</dbReference>
<dbReference type="Pfam" id="PF08100">
    <property type="entry name" value="Dimerisation"/>
    <property type="match status" value="1"/>
</dbReference>
<proteinExistence type="predicted"/>
<name>A0A3N2Q2E2_SODAK</name>
<accession>A0A3N2Q2E2</accession>
<dbReference type="GO" id="GO:0032259">
    <property type="term" value="P:methylation"/>
    <property type="evidence" value="ECO:0007669"/>
    <property type="project" value="UniProtKB-KW"/>
</dbReference>
<dbReference type="PANTHER" id="PTHR43712:SF12">
    <property type="entry name" value="STERIGMATOCYSTIN 8-O-METHYLTRANSFERASE"/>
    <property type="match status" value="1"/>
</dbReference>